<accession>A0AAD4JRV6</accession>
<dbReference type="Pfam" id="PF03358">
    <property type="entry name" value="FMN_red"/>
    <property type="match status" value="1"/>
</dbReference>
<dbReference type="EMBL" id="SDAM02000004">
    <property type="protein sequence ID" value="KAH6837963.1"/>
    <property type="molecule type" value="Genomic_DNA"/>
</dbReference>
<evidence type="ECO:0000313" key="6">
    <source>
        <dbReference type="Proteomes" id="UP001190926"/>
    </source>
</evidence>
<dbReference type="GO" id="GO:0003955">
    <property type="term" value="F:NAD(P)H dehydrogenase (quinone) activity"/>
    <property type="evidence" value="ECO:0007669"/>
    <property type="project" value="UniProtKB-EC"/>
</dbReference>
<dbReference type="PANTHER" id="PTHR30543:SF21">
    <property type="entry name" value="NAD(P)H-DEPENDENT FMN REDUCTASE LOT6"/>
    <property type="match status" value="1"/>
</dbReference>
<name>A0AAD4JRV6_PERFH</name>
<dbReference type="SUPFAM" id="SSF52218">
    <property type="entry name" value="Flavoproteins"/>
    <property type="match status" value="1"/>
</dbReference>
<dbReference type="Proteomes" id="UP001190926">
    <property type="component" value="Unassembled WGS sequence"/>
</dbReference>
<organism evidence="5 6">
    <name type="scientific">Perilla frutescens var. hirtella</name>
    <name type="common">Perilla citriodora</name>
    <name type="synonym">Perilla setoyensis</name>
    <dbReference type="NCBI Taxonomy" id="608512"/>
    <lineage>
        <taxon>Eukaryota</taxon>
        <taxon>Viridiplantae</taxon>
        <taxon>Streptophyta</taxon>
        <taxon>Embryophyta</taxon>
        <taxon>Tracheophyta</taxon>
        <taxon>Spermatophyta</taxon>
        <taxon>Magnoliopsida</taxon>
        <taxon>eudicotyledons</taxon>
        <taxon>Gunneridae</taxon>
        <taxon>Pentapetalae</taxon>
        <taxon>asterids</taxon>
        <taxon>lamiids</taxon>
        <taxon>Lamiales</taxon>
        <taxon>Lamiaceae</taxon>
        <taxon>Nepetoideae</taxon>
        <taxon>Elsholtzieae</taxon>
        <taxon>Perilla</taxon>
    </lineage>
</organism>
<keyword evidence="6" id="KW-1185">Reference proteome</keyword>
<feature type="domain" description="NADPH-dependent FMN reductase-like" evidence="4">
    <location>
        <begin position="11"/>
        <end position="95"/>
    </location>
</feature>
<evidence type="ECO:0000259" key="4">
    <source>
        <dbReference type="Pfam" id="PF03358"/>
    </source>
</evidence>
<comment type="catalytic activity">
    <reaction evidence="2">
        <text>a quinone + NADH + H(+) = a quinol + NAD(+)</text>
        <dbReference type="Rhea" id="RHEA:46160"/>
        <dbReference type="ChEBI" id="CHEBI:15378"/>
        <dbReference type="ChEBI" id="CHEBI:24646"/>
        <dbReference type="ChEBI" id="CHEBI:57540"/>
        <dbReference type="ChEBI" id="CHEBI:57945"/>
        <dbReference type="ChEBI" id="CHEBI:132124"/>
        <dbReference type="EC" id="1.6.5.2"/>
    </reaction>
</comment>
<proteinExistence type="predicted"/>
<evidence type="ECO:0000256" key="2">
    <source>
        <dbReference type="ARBA" id="ARBA00047678"/>
    </source>
</evidence>
<dbReference type="InterPro" id="IPR005025">
    <property type="entry name" value="FMN_Rdtase-like_dom"/>
</dbReference>
<evidence type="ECO:0000256" key="3">
    <source>
        <dbReference type="ARBA" id="ARBA00048983"/>
    </source>
</evidence>
<dbReference type="GO" id="GO:0005829">
    <property type="term" value="C:cytosol"/>
    <property type="evidence" value="ECO:0007669"/>
    <property type="project" value="TreeGrafter"/>
</dbReference>
<dbReference type="GO" id="GO:0010181">
    <property type="term" value="F:FMN binding"/>
    <property type="evidence" value="ECO:0007669"/>
    <property type="project" value="TreeGrafter"/>
</dbReference>
<comment type="caution">
    <text evidence="5">The sequence shown here is derived from an EMBL/GenBank/DDBJ whole genome shotgun (WGS) entry which is preliminary data.</text>
</comment>
<dbReference type="Gene3D" id="3.40.50.360">
    <property type="match status" value="1"/>
</dbReference>
<protein>
    <recommendedName>
        <fullName evidence="1">NAD(P)H dehydrogenase (quinone)</fullName>
        <ecNumber evidence="1">1.6.5.2</ecNumber>
    </recommendedName>
</protein>
<dbReference type="EC" id="1.6.5.2" evidence="1"/>
<comment type="catalytic activity">
    <reaction evidence="3">
        <text>a quinone + NADPH + H(+) = a quinol + NADP(+)</text>
        <dbReference type="Rhea" id="RHEA:46164"/>
        <dbReference type="ChEBI" id="CHEBI:15378"/>
        <dbReference type="ChEBI" id="CHEBI:24646"/>
        <dbReference type="ChEBI" id="CHEBI:57783"/>
        <dbReference type="ChEBI" id="CHEBI:58349"/>
        <dbReference type="ChEBI" id="CHEBI:132124"/>
        <dbReference type="EC" id="1.6.5.2"/>
    </reaction>
</comment>
<evidence type="ECO:0000256" key="1">
    <source>
        <dbReference type="ARBA" id="ARBA00012648"/>
    </source>
</evidence>
<dbReference type="InterPro" id="IPR050712">
    <property type="entry name" value="NAD(P)H-dep_reductase"/>
</dbReference>
<gene>
    <name evidence="5" type="ORF">C2S53_007330</name>
</gene>
<dbReference type="PANTHER" id="PTHR30543">
    <property type="entry name" value="CHROMATE REDUCTASE"/>
    <property type="match status" value="1"/>
</dbReference>
<reference evidence="5 6" key="1">
    <citation type="journal article" date="2021" name="Nat. Commun.">
        <title>Incipient diploidization of the medicinal plant Perilla within 10,000 years.</title>
        <authorList>
            <person name="Zhang Y."/>
            <person name="Shen Q."/>
            <person name="Leng L."/>
            <person name="Zhang D."/>
            <person name="Chen S."/>
            <person name="Shi Y."/>
            <person name="Ning Z."/>
            <person name="Chen S."/>
        </authorList>
    </citation>
    <scope>NUCLEOTIDE SEQUENCE [LARGE SCALE GENOMIC DNA]</scope>
    <source>
        <strain evidence="6">cv. PC099</strain>
    </source>
</reference>
<evidence type="ECO:0000313" key="5">
    <source>
        <dbReference type="EMBL" id="KAH6837963.1"/>
    </source>
</evidence>
<dbReference type="AlphaFoldDB" id="A0AAD4JRV6"/>
<dbReference type="InterPro" id="IPR029039">
    <property type="entry name" value="Flavoprotein-like_sf"/>
</dbReference>
<sequence length="99" mass="10753">MAAVAMPSPIIKVAALCGSLRKGSNNRGSLRKAIDISKTVKGVEIEYVDISELPFVNTDLEVNGTYPPVVEAFRQKILDADSVLFASPEYNYSVTVIYS</sequence>